<dbReference type="EMBL" id="JBGBPQ010000026">
    <property type="protein sequence ID" value="KAL1498932.1"/>
    <property type="molecule type" value="Genomic_DNA"/>
</dbReference>
<evidence type="ECO:0008006" key="4">
    <source>
        <dbReference type="Google" id="ProtNLM"/>
    </source>
</evidence>
<comment type="caution">
    <text evidence="2">The sequence shown here is derived from an EMBL/GenBank/DDBJ whole genome shotgun (WGS) entry which is preliminary data.</text>
</comment>
<name>A0AB34IIR6_PRYPA</name>
<evidence type="ECO:0000313" key="2">
    <source>
        <dbReference type="EMBL" id="KAL1498932.1"/>
    </source>
</evidence>
<reference evidence="2 3" key="1">
    <citation type="journal article" date="2024" name="Science">
        <title>Giant polyketide synthase enzymes in the biosynthesis of giant marine polyether toxins.</title>
        <authorList>
            <person name="Fallon T.R."/>
            <person name="Shende V.V."/>
            <person name="Wierzbicki I.H."/>
            <person name="Pendleton A.L."/>
            <person name="Watervoot N.F."/>
            <person name="Auber R.P."/>
            <person name="Gonzalez D.J."/>
            <person name="Wisecaver J.H."/>
            <person name="Moore B.S."/>
        </authorList>
    </citation>
    <scope>NUCLEOTIDE SEQUENCE [LARGE SCALE GENOMIC DNA]</scope>
    <source>
        <strain evidence="2 3">12B1</strain>
    </source>
</reference>
<dbReference type="Proteomes" id="UP001515480">
    <property type="component" value="Unassembled WGS sequence"/>
</dbReference>
<protein>
    <recommendedName>
        <fullName evidence="4">FACT complex subunit</fullName>
    </recommendedName>
</protein>
<sequence length="518" mass="55371">MLSVTFPAVVDIQSSKGPPSRKEGVGLALQRGELCFAVGSGEALLATPLPQLTRCHSRLIDSGRLTMEVASHSFLVSKAKPADLKLLLHAVDEATRRAKGLGVRALPPAEGARLLKELFPSQLASQLRAMARHAQRDAPAPSKGHVRLMMTLDGKGSTAAQVGKQLAEVGAGMGLRTHTQAARCNRQTYAAVAKDVKKGVALEMLVVNCEHHRWPNALWVDVEVAASLDAEVVRKALLEKLAEGDDARAACLKLPHSAMRSPLPAGLFVSIRNGKLASGEFGTRLELRQDAHAAPLGVCDVRYWDESSRVAAPICVLFQMAKETCNAWAERSGRPVSALAPTLVKELEVFVSRLAASSSGAPVRPKVLVAGWEPQVDTSGFLKRQFRFHDAPDKSLGFKLLTRPADASTPAEAAAAKRKRPVDVSPATSSQPTKRAEPLPAQAEAPPELKTFDRDQSEDAVDLGEISQMGKFVGIGAVQPEEEKSTQSEHQAAPVRKDDADGGEEMDDVDAVLAEIGV</sequence>
<proteinExistence type="predicted"/>
<feature type="region of interest" description="Disordered" evidence="1">
    <location>
        <begin position="476"/>
        <end position="509"/>
    </location>
</feature>
<accession>A0AB34IIR6</accession>
<feature type="compositionally biased region" description="Low complexity" evidence="1">
    <location>
        <begin position="438"/>
        <end position="449"/>
    </location>
</feature>
<gene>
    <name evidence="2" type="ORF">AB1Y20_013453</name>
</gene>
<evidence type="ECO:0000313" key="3">
    <source>
        <dbReference type="Proteomes" id="UP001515480"/>
    </source>
</evidence>
<feature type="region of interest" description="Disordered" evidence="1">
    <location>
        <begin position="409"/>
        <end position="451"/>
    </location>
</feature>
<dbReference type="AlphaFoldDB" id="A0AB34IIR6"/>
<organism evidence="2 3">
    <name type="scientific">Prymnesium parvum</name>
    <name type="common">Toxic golden alga</name>
    <dbReference type="NCBI Taxonomy" id="97485"/>
    <lineage>
        <taxon>Eukaryota</taxon>
        <taxon>Haptista</taxon>
        <taxon>Haptophyta</taxon>
        <taxon>Prymnesiophyceae</taxon>
        <taxon>Prymnesiales</taxon>
        <taxon>Prymnesiaceae</taxon>
        <taxon>Prymnesium</taxon>
    </lineage>
</organism>
<evidence type="ECO:0000256" key="1">
    <source>
        <dbReference type="SAM" id="MobiDB-lite"/>
    </source>
</evidence>
<keyword evidence="3" id="KW-1185">Reference proteome</keyword>